<dbReference type="SMART" id="SM00278">
    <property type="entry name" value="HhH1"/>
    <property type="match status" value="2"/>
</dbReference>
<dbReference type="SUPFAM" id="SSF47781">
    <property type="entry name" value="RuvA domain 2-like"/>
    <property type="match status" value="1"/>
</dbReference>
<dbReference type="InterPro" id="IPR051675">
    <property type="entry name" value="Endo/Exo/Phosphatase_dom_1"/>
</dbReference>
<dbReference type="KEGG" id="dar:Daro_3888"/>
<dbReference type="EMBL" id="CP000089">
    <property type="protein sequence ID" value="AAZ48616.1"/>
    <property type="molecule type" value="Genomic_DNA"/>
</dbReference>
<dbReference type="InterPro" id="IPR004509">
    <property type="entry name" value="Competence_ComEA_HhH"/>
</dbReference>
<protein>
    <submittedName>
        <fullName evidence="3">Competence protein ComEA helix-hairpin-helix region</fullName>
    </submittedName>
</protein>
<evidence type="ECO:0000313" key="3">
    <source>
        <dbReference type="EMBL" id="AAZ48616.1"/>
    </source>
</evidence>
<feature type="domain" description="Helix-hairpin-helix DNA-binding motif class 1" evidence="2">
    <location>
        <begin position="72"/>
        <end position="91"/>
    </location>
</feature>
<feature type="signal peptide" evidence="1">
    <location>
        <begin position="1"/>
        <end position="32"/>
    </location>
</feature>
<evidence type="ECO:0000259" key="2">
    <source>
        <dbReference type="SMART" id="SM00278"/>
    </source>
</evidence>
<dbReference type="InterPro" id="IPR010994">
    <property type="entry name" value="RuvA_2-like"/>
</dbReference>
<proteinExistence type="predicted"/>
<gene>
    <name evidence="3" type="ordered locus">Daro_3888</name>
</gene>
<dbReference type="GO" id="GO:0003677">
    <property type="term" value="F:DNA binding"/>
    <property type="evidence" value="ECO:0007669"/>
    <property type="project" value="InterPro"/>
</dbReference>
<dbReference type="Gene3D" id="1.10.150.280">
    <property type="entry name" value="AF1531-like domain"/>
    <property type="match status" value="1"/>
</dbReference>
<dbReference type="GO" id="GO:0015627">
    <property type="term" value="C:type II protein secretion system complex"/>
    <property type="evidence" value="ECO:0007669"/>
    <property type="project" value="TreeGrafter"/>
</dbReference>
<reference evidence="3" key="1">
    <citation type="submission" date="2005-08" db="EMBL/GenBank/DDBJ databases">
        <title>Complete sequence of Dechloromonas aromatica RCB.</title>
        <authorList>
            <person name="Salinero K.K."/>
            <person name="Copeland A."/>
            <person name="Lucas S."/>
            <person name="Lapidus A."/>
            <person name="Barry K."/>
            <person name="Detter J.C."/>
            <person name="Glavina T."/>
            <person name="Hammon N."/>
            <person name="Israni S."/>
            <person name="Pitluck S."/>
            <person name="Di Bartolo G."/>
            <person name="Trong S."/>
            <person name="Schmutz J."/>
            <person name="Larimer F."/>
            <person name="Land M."/>
            <person name="Ivanova N."/>
            <person name="Richardson P."/>
        </authorList>
    </citation>
    <scope>NUCLEOTIDE SEQUENCE</scope>
    <source>
        <strain evidence="3">RCB</strain>
    </source>
</reference>
<dbReference type="GO" id="GO:0015628">
    <property type="term" value="P:protein secretion by the type II secretion system"/>
    <property type="evidence" value="ECO:0007669"/>
    <property type="project" value="TreeGrafter"/>
</dbReference>
<dbReference type="STRING" id="159087.Daro_3888"/>
<dbReference type="Pfam" id="PF12836">
    <property type="entry name" value="HHH_3"/>
    <property type="match status" value="1"/>
</dbReference>
<dbReference type="HOGENOM" id="CLU_052011_4_0_4"/>
<accession>Q478W5</accession>
<keyword evidence="1" id="KW-0732">Signal</keyword>
<dbReference type="GO" id="GO:0006281">
    <property type="term" value="P:DNA repair"/>
    <property type="evidence" value="ECO:0007669"/>
    <property type="project" value="InterPro"/>
</dbReference>
<feature type="chain" id="PRO_5004232956" evidence="1">
    <location>
        <begin position="33"/>
        <end position="105"/>
    </location>
</feature>
<feature type="domain" description="Helix-hairpin-helix DNA-binding motif class 1" evidence="2">
    <location>
        <begin position="42"/>
        <end position="61"/>
    </location>
</feature>
<name>Q478W5_DECAR</name>
<dbReference type="PANTHER" id="PTHR21180:SF32">
    <property type="entry name" value="ENDONUCLEASE_EXONUCLEASE_PHOSPHATASE FAMILY DOMAIN-CONTAINING PROTEIN 1"/>
    <property type="match status" value="1"/>
</dbReference>
<dbReference type="eggNOG" id="COG1555">
    <property type="taxonomic scope" value="Bacteria"/>
</dbReference>
<dbReference type="InterPro" id="IPR003583">
    <property type="entry name" value="Hlx-hairpin-Hlx_DNA-bd_motif"/>
</dbReference>
<sequence length="105" mass="11224">MQRDIFNPKEQPMKRVLTLILVLFSSISLAFAAVNLNTATVDELDGVKGIGPSKAKAIVDYRTKNGSFKSVDDLKGVKGFGEKSIAKLRSELTVGDGAAKAAVKK</sequence>
<evidence type="ECO:0000256" key="1">
    <source>
        <dbReference type="SAM" id="SignalP"/>
    </source>
</evidence>
<organism evidence="3">
    <name type="scientific">Dechloromonas aromatica (strain RCB)</name>
    <dbReference type="NCBI Taxonomy" id="159087"/>
    <lineage>
        <taxon>Bacteria</taxon>
        <taxon>Pseudomonadati</taxon>
        <taxon>Pseudomonadota</taxon>
        <taxon>Betaproteobacteria</taxon>
        <taxon>Rhodocyclales</taxon>
        <taxon>Azonexaceae</taxon>
        <taxon>Dechloromonas</taxon>
    </lineage>
</organism>
<dbReference type="PANTHER" id="PTHR21180">
    <property type="entry name" value="ENDONUCLEASE/EXONUCLEASE/PHOSPHATASE FAMILY DOMAIN-CONTAINING PROTEIN 1"/>
    <property type="match status" value="1"/>
</dbReference>
<dbReference type="NCBIfam" id="TIGR00426">
    <property type="entry name" value="competence protein ComEA helix-hairpin-helix repeat region"/>
    <property type="match status" value="1"/>
</dbReference>
<dbReference type="AlphaFoldDB" id="Q478W5"/>